<reference evidence="1" key="1">
    <citation type="submission" date="2014-11" db="EMBL/GenBank/DDBJ databases">
        <authorList>
            <person name="Amaro Gonzalez C."/>
        </authorList>
    </citation>
    <scope>NUCLEOTIDE SEQUENCE</scope>
</reference>
<evidence type="ECO:0000313" key="1">
    <source>
        <dbReference type="EMBL" id="JAH29663.1"/>
    </source>
</evidence>
<accession>A0A0E9RMS0</accession>
<proteinExistence type="predicted"/>
<protein>
    <submittedName>
        <fullName evidence="1">Uncharacterized protein</fullName>
    </submittedName>
</protein>
<sequence length="39" mass="4216">MALEVAIRGTARDFGPHRKSCVLISFFRASVSQGPSLLP</sequence>
<name>A0A0E9RMS0_ANGAN</name>
<dbReference type="EMBL" id="GBXM01078914">
    <property type="protein sequence ID" value="JAH29663.1"/>
    <property type="molecule type" value="Transcribed_RNA"/>
</dbReference>
<reference evidence="1" key="2">
    <citation type="journal article" date="2015" name="Fish Shellfish Immunol.">
        <title>Early steps in the European eel (Anguilla anguilla)-Vibrio vulnificus interaction in the gills: Role of the RtxA13 toxin.</title>
        <authorList>
            <person name="Callol A."/>
            <person name="Pajuelo D."/>
            <person name="Ebbesson L."/>
            <person name="Teles M."/>
            <person name="MacKenzie S."/>
            <person name="Amaro C."/>
        </authorList>
    </citation>
    <scope>NUCLEOTIDE SEQUENCE</scope>
</reference>
<organism evidence="1">
    <name type="scientific">Anguilla anguilla</name>
    <name type="common">European freshwater eel</name>
    <name type="synonym">Muraena anguilla</name>
    <dbReference type="NCBI Taxonomy" id="7936"/>
    <lineage>
        <taxon>Eukaryota</taxon>
        <taxon>Metazoa</taxon>
        <taxon>Chordata</taxon>
        <taxon>Craniata</taxon>
        <taxon>Vertebrata</taxon>
        <taxon>Euteleostomi</taxon>
        <taxon>Actinopterygii</taxon>
        <taxon>Neopterygii</taxon>
        <taxon>Teleostei</taxon>
        <taxon>Anguilliformes</taxon>
        <taxon>Anguillidae</taxon>
        <taxon>Anguilla</taxon>
    </lineage>
</organism>
<dbReference type="AlphaFoldDB" id="A0A0E9RMS0"/>